<reference evidence="1" key="1">
    <citation type="submission" date="2020-02" db="EMBL/GenBank/DDBJ databases">
        <authorList>
            <person name="Meier V. D."/>
        </authorList>
    </citation>
    <scope>NUCLEOTIDE SEQUENCE</scope>
    <source>
        <strain evidence="1">AVDCRST_MAG95</strain>
    </source>
</reference>
<gene>
    <name evidence="1" type="ORF">AVDCRST_MAG95-3408</name>
</gene>
<name>A0A6J4JML5_9BACT</name>
<sequence>MSLRLIEQPADSPDQSKSKCYIVEGYILQQNKLTESNCSD</sequence>
<organism evidence="1">
    <name type="scientific">uncultured Adhaeribacter sp</name>
    <dbReference type="NCBI Taxonomy" id="448109"/>
    <lineage>
        <taxon>Bacteria</taxon>
        <taxon>Pseudomonadati</taxon>
        <taxon>Bacteroidota</taxon>
        <taxon>Cytophagia</taxon>
        <taxon>Cytophagales</taxon>
        <taxon>Hymenobacteraceae</taxon>
        <taxon>Adhaeribacter</taxon>
        <taxon>environmental samples</taxon>
    </lineage>
</organism>
<protein>
    <submittedName>
        <fullName evidence="1">Uncharacterized protein</fullName>
    </submittedName>
</protein>
<accession>A0A6J4JML5</accession>
<proteinExistence type="predicted"/>
<dbReference type="EMBL" id="CADCTJ010001067">
    <property type="protein sequence ID" value="CAA9282512.1"/>
    <property type="molecule type" value="Genomic_DNA"/>
</dbReference>
<dbReference type="AlphaFoldDB" id="A0A6J4JML5"/>
<evidence type="ECO:0000313" key="1">
    <source>
        <dbReference type="EMBL" id="CAA9282512.1"/>
    </source>
</evidence>